<sequence>MIGCEQGRGLVVLITIFAPEKVHLLEVAGVLDALFEANDKIEVSQHYRVRIVTERASSRKAPRVLDMPLTQASGRRRILPTP</sequence>
<evidence type="ECO:0000313" key="1">
    <source>
        <dbReference type="EMBL" id="PZO71757.1"/>
    </source>
</evidence>
<organism evidence="1 2">
    <name type="scientific">Sphingomonas taxi</name>
    <dbReference type="NCBI Taxonomy" id="1549858"/>
    <lineage>
        <taxon>Bacteria</taxon>
        <taxon>Pseudomonadati</taxon>
        <taxon>Pseudomonadota</taxon>
        <taxon>Alphaproteobacteria</taxon>
        <taxon>Sphingomonadales</taxon>
        <taxon>Sphingomonadaceae</taxon>
        <taxon>Sphingomonas</taxon>
    </lineage>
</organism>
<reference evidence="1 2" key="1">
    <citation type="submission" date="2017-08" db="EMBL/GenBank/DDBJ databases">
        <title>Infants hospitalized years apart are colonized by the same room-sourced microbial strains.</title>
        <authorList>
            <person name="Brooks B."/>
            <person name="Olm M.R."/>
            <person name="Firek B.A."/>
            <person name="Baker R."/>
            <person name="Thomas B.C."/>
            <person name="Morowitz M.J."/>
            <person name="Banfield J.F."/>
        </authorList>
    </citation>
    <scope>NUCLEOTIDE SEQUENCE [LARGE SCALE GENOMIC DNA]</scope>
    <source>
        <strain evidence="1">S2_018_000_R3_119</strain>
    </source>
</reference>
<proteinExistence type="predicted"/>
<evidence type="ECO:0000313" key="2">
    <source>
        <dbReference type="Proteomes" id="UP000249555"/>
    </source>
</evidence>
<accession>A0A2W4YRP6</accession>
<dbReference type="Proteomes" id="UP000249555">
    <property type="component" value="Unassembled WGS sequence"/>
</dbReference>
<name>A0A2W4YRP6_9SPHN</name>
<dbReference type="AlphaFoldDB" id="A0A2W4YRP6"/>
<protein>
    <submittedName>
        <fullName evidence="1">Uncharacterized protein</fullName>
    </submittedName>
</protein>
<gene>
    <name evidence="1" type="ORF">DI640_14055</name>
</gene>
<comment type="caution">
    <text evidence="1">The sequence shown here is derived from an EMBL/GenBank/DDBJ whole genome shotgun (WGS) entry which is preliminary data.</text>
</comment>
<dbReference type="EMBL" id="QFMX01000031">
    <property type="protein sequence ID" value="PZO71757.1"/>
    <property type="molecule type" value="Genomic_DNA"/>
</dbReference>